<evidence type="ECO:0000313" key="2">
    <source>
        <dbReference type="Proteomes" id="UP001374599"/>
    </source>
</evidence>
<protein>
    <submittedName>
        <fullName evidence="1">Uncharacterized protein</fullName>
    </submittedName>
</protein>
<comment type="caution">
    <text evidence="1">The sequence shown here is derived from an EMBL/GenBank/DDBJ whole genome shotgun (WGS) entry which is preliminary data.</text>
</comment>
<proteinExistence type="predicted"/>
<keyword evidence="2" id="KW-1185">Reference proteome</keyword>
<reference evidence="1" key="1">
    <citation type="submission" date="2023-09" db="EMBL/GenBank/DDBJ databases">
        <title>Vallitalea sediminicola and Vallitalea maricola sp. nov., anaerobic bacteria isolated from marine sediment.</title>
        <authorList>
            <person name="Hirano S."/>
            <person name="Maeda A."/>
            <person name="Terahara T."/>
            <person name="Mori K."/>
            <person name="Hamada M."/>
            <person name="Matsumoto R."/>
            <person name="Kobayashi T."/>
        </authorList>
    </citation>
    <scope>NUCLEOTIDE SEQUENCE</scope>
    <source>
        <strain evidence="1">AN17-2</strain>
    </source>
</reference>
<evidence type="ECO:0000313" key="1">
    <source>
        <dbReference type="EMBL" id="GMQ64170.1"/>
    </source>
</evidence>
<organism evidence="1 2">
    <name type="scientific">Vallitalea maricola</name>
    <dbReference type="NCBI Taxonomy" id="3074433"/>
    <lineage>
        <taxon>Bacteria</taxon>
        <taxon>Bacillati</taxon>
        <taxon>Bacillota</taxon>
        <taxon>Clostridia</taxon>
        <taxon>Lachnospirales</taxon>
        <taxon>Vallitaleaceae</taxon>
        <taxon>Vallitalea</taxon>
    </lineage>
</organism>
<name>A0ACB5UMS7_9FIRM</name>
<dbReference type="EMBL" id="BTPU01000061">
    <property type="protein sequence ID" value="GMQ64170.1"/>
    <property type="molecule type" value="Genomic_DNA"/>
</dbReference>
<sequence>MDDFLRFYNMIKDGNGWALEIYHSSIMDWCITIGYKTTHPKHGTDIIKVQDCDMELVFAKAQIKLKEWLLDNNGGY</sequence>
<gene>
    <name evidence="1" type="ORF">AN2V17_34070</name>
</gene>
<dbReference type="Proteomes" id="UP001374599">
    <property type="component" value="Unassembled WGS sequence"/>
</dbReference>
<accession>A0ACB5UMS7</accession>